<name>A0ABD6C6W9_9EURY</name>
<feature type="domain" description="DUF8050" evidence="2">
    <location>
        <begin position="3"/>
        <end position="141"/>
    </location>
</feature>
<keyword evidence="1" id="KW-0812">Transmembrane</keyword>
<reference evidence="3 4" key="1">
    <citation type="journal article" date="2019" name="Int. J. Syst. Evol. Microbiol.">
        <title>The Global Catalogue of Microorganisms (GCM) 10K type strain sequencing project: providing services to taxonomists for standard genome sequencing and annotation.</title>
        <authorList>
            <consortium name="The Broad Institute Genomics Platform"/>
            <consortium name="The Broad Institute Genome Sequencing Center for Infectious Disease"/>
            <person name="Wu L."/>
            <person name="Ma J."/>
        </authorList>
    </citation>
    <scope>NUCLEOTIDE SEQUENCE [LARGE SCALE GENOMIC DNA]</scope>
    <source>
        <strain evidence="3 4">CGMCC 1.12125</strain>
    </source>
</reference>
<comment type="caution">
    <text evidence="3">The sequence shown here is derived from an EMBL/GenBank/DDBJ whole genome shotgun (WGS) entry which is preliminary data.</text>
</comment>
<keyword evidence="4" id="KW-1185">Reference proteome</keyword>
<gene>
    <name evidence="3" type="ORF">ACFR9U_00620</name>
</gene>
<dbReference type="RefSeq" id="WP_247377828.1">
    <property type="nucleotide sequence ID" value="NZ_JALLGV010000004.1"/>
</dbReference>
<proteinExistence type="predicted"/>
<dbReference type="InterPro" id="IPR026436">
    <property type="entry name" value="CHP04206"/>
</dbReference>
<organism evidence="3 4">
    <name type="scientific">Halorientalis brevis</name>
    <dbReference type="NCBI Taxonomy" id="1126241"/>
    <lineage>
        <taxon>Archaea</taxon>
        <taxon>Methanobacteriati</taxon>
        <taxon>Methanobacteriota</taxon>
        <taxon>Stenosarchaea group</taxon>
        <taxon>Halobacteria</taxon>
        <taxon>Halobacteriales</taxon>
        <taxon>Haloarculaceae</taxon>
        <taxon>Halorientalis</taxon>
    </lineage>
</organism>
<sequence length="150" mass="16508">MAAARRRLLAVAALVLAPLTVVFSRRAPTIFFPFGSFTPNPTSFTAIWDYYLRYTNGLPEYLVAWGIAVVLVVLAILSALSGVVWREDARVTAALLALAGASNLAFAGGFIPRVGYTGVPVGTLLLWTVVWWYYRDAFRRVLAVTERQPD</sequence>
<dbReference type="Proteomes" id="UP001597119">
    <property type="component" value="Unassembled WGS sequence"/>
</dbReference>
<dbReference type="EMBL" id="JBHUDJ010000001">
    <property type="protein sequence ID" value="MFD1585469.1"/>
    <property type="molecule type" value="Genomic_DNA"/>
</dbReference>
<accession>A0ABD6C6W9</accession>
<keyword evidence="1" id="KW-1133">Transmembrane helix</keyword>
<dbReference type="Pfam" id="PF26224">
    <property type="entry name" value="DUF8050"/>
    <property type="match status" value="1"/>
</dbReference>
<feature type="transmembrane region" description="Helical" evidence="1">
    <location>
        <begin position="117"/>
        <end position="134"/>
    </location>
</feature>
<evidence type="ECO:0000313" key="4">
    <source>
        <dbReference type="Proteomes" id="UP001597119"/>
    </source>
</evidence>
<protein>
    <submittedName>
        <fullName evidence="3">TIGR04206 family protein</fullName>
    </submittedName>
</protein>
<evidence type="ECO:0000256" key="1">
    <source>
        <dbReference type="SAM" id="Phobius"/>
    </source>
</evidence>
<keyword evidence="1" id="KW-0472">Membrane</keyword>
<feature type="transmembrane region" description="Helical" evidence="1">
    <location>
        <begin position="62"/>
        <end position="84"/>
    </location>
</feature>
<dbReference type="AlphaFoldDB" id="A0ABD6C6W9"/>
<evidence type="ECO:0000259" key="2">
    <source>
        <dbReference type="Pfam" id="PF26224"/>
    </source>
</evidence>
<feature type="transmembrane region" description="Helical" evidence="1">
    <location>
        <begin position="91"/>
        <end position="111"/>
    </location>
</feature>
<dbReference type="InterPro" id="IPR058363">
    <property type="entry name" value="DUF8050"/>
</dbReference>
<evidence type="ECO:0000313" key="3">
    <source>
        <dbReference type="EMBL" id="MFD1585469.1"/>
    </source>
</evidence>
<dbReference type="NCBIfam" id="TIGR04206">
    <property type="entry name" value="near_ArtA"/>
    <property type="match status" value="1"/>
</dbReference>